<dbReference type="SMART" id="SM00155">
    <property type="entry name" value="PLDc"/>
    <property type="match status" value="1"/>
</dbReference>
<accession>A0A3D8IVX7</accession>
<organism evidence="8 9">
    <name type="scientific">Helicobacter cholecystus</name>
    <dbReference type="NCBI Taxonomy" id="45498"/>
    <lineage>
        <taxon>Bacteria</taxon>
        <taxon>Pseudomonadati</taxon>
        <taxon>Campylobacterota</taxon>
        <taxon>Epsilonproteobacteria</taxon>
        <taxon>Campylobacterales</taxon>
        <taxon>Helicobacteraceae</taxon>
        <taxon>Helicobacter</taxon>
    </lineage>
</organism>
<dbReference type="CDD" id="cd09116">
    <property type="entry name" value="PLDc_Nuc_like"/>
    <property type="match status" value="1"/>
</dbReference>
<dbReference type="SUPFAM" id="SSF56024">
    <property type="entry name" value="Phospholipase D/nuclease"/>
    <property type="match status" value="1"/>
</dbReference>
<dbReference type="OrthoDB" id="9765044at2"/>
<dbReference type="EMBL" id="NXLU01000007">
    <property type="protein sequence ID" value="RDU68741.1"/>
    <property type="molecule type" value="Genomic_DNA"/>
</dbReference>
<keyword evidence="4" id="KW-0378">Hydrolase</keyword>
<dbReference type="EC" id="3.1.4.4" evidence="3"/>
<feature type="domain" description="PLD phosphodiesterase" evidence="7">
    <location>
        <begin position="90"/>
        <end position="117"/>
    </location>
</feature>
<dbReference type="InterPro" id="IPR001736">
    <property type="entry name" value="PLipase_D/transphosphatidylase"/>
</dbReference>
<evidence type="ECO:0000313" key="9">
    <source>
        <dbReference type="Proteomes" id="UP000257067"/>
    </source>
</evidence>
<dbReference type="GO" id="GO:0004630">
    <property type="term" value="F:phospholipase D activity"/>
    <property type="evidence" value="ECO:0007669"/>
    <property type="project" value="UniProtKB-EC"/>
</dbReference>
<dbReference type="InterPro" id="IPR051406">
    <property type="entry name" value="PLD_domain"/>
</dbReference>
<proteinExistence type="inferred from homology"/>
<gene>
    <name evidence="8" type="ORF">CQA62_05595</name>
</gene>
<evidence type="ECO:0000256" key="2">
    <source>
        <dbReference type="ARBA" id="ARBA00008664"/>
    </source>
</evidence>
<keyword evidence="6" id="KW-0443">Lipid metabolism</keyword>
<dbReference type="PANTHER" id="PTHR43856">
    <property type="entry name" value="CARDIOLIPIN HYDROLASE"/>
    <property type="match status" value="1"/>
</dbReference>
<name>A0A3D8IVX7_9HELI</name>
<dbReference type="GO" id="GO:0016042">
    <property type="term" value="P:lipid catabolic process"/>
    <property type="evidence" value="ECO:0007669"/>
    <property type="project" value="UniProtKB-KW"/>
</dbReference>
<evidence type="ECO:0000256" key="3">
    <source>
        <dbReference type="ARBA" id="ARBA00012027"/>
    </source>
</evidence>
<evidence type="ECO:0000256" key="4">
    <source>
        <dbReference type="ARBA" id="ARBA00022801"/>
    </source>
</evidence>
<dbReference type="AlphaFoldDB" id="A0A3D8IVX7"/>
<dbReference type="PROSITE" id="PS50035">
    <property type="entry name" value="PLD"/>
    <property type="match status" value="1"/>
</dbReference>
<evidence type="ECO:0000256" key="6">
    <source>
        <dbReference type="ARBA" id="ARBA00023098"/>
    </source>
</evidence>
<evidence type="ECO:0000259" key="7">
    <source>
        <dbReference type="PROSITE" id="PS50035"/>
    </source>
</evidence>
<dbReference type="Proteomes" id="UP000257067">
    <property type="component" value="Unassembled WGS sequence"/>
</dbReference>
<comment type="caution">
    <text evidence="8">The sequence shown here is derived from an EMBL/GenBank/DDBJ whole genome shotgun (WGS) entry which is preliminary data.</text>
</comment>
<keyword evidence="5" id="KW-0442">Lipid degradation</keyword>
<keyword evidence="9" id="KW-1185">Reference proteome</keyword>
<evidence type="ECO:0000313" key="8">
    <source>
        <dbReference type="EMBL" id="RDU68741.1"/>
    </source>
</evidence>
<dbReference type="GO" id="GO:0016891">
    <property type="term" value="F:RNA endonuclease activity producing 5'-phosphomonoesters, hydrolytic mechanism"/>
    <property type="evidence" value="ECO:0007669"/>
    <property type="project" value="TreeGrafter"/>
</dbReference>
<sequence length="151" mass="17080">MPFESRQALIHLISLINSAQQNISISIYSFTNKEIAKALKKAAQRGVSINIIYDMESNKKNPQSTIGYLSKYKNIQTCLLSGKSSKNNKYKGLMHQKMAIIDLSVLILGSANWSKNAFENNYETFILTSNPQSIQKALQTYSLMFEQCVPY</sequence>
<reference evidence="8 9" key="1">
    <citation type="submission" date="2018-04" db="EMBL/GenBank/DDBJ databases">
        <title>Novel Campyloabacter and Helicobacter Species and Strains.</title>
        <authorList>
            <person name="Mannion A.J."/>
            <person name="Shen Z."/>
            <person name="Fox J.G."/>
        </authorList>
    </citation>
    <scope>NUCLEOTIDE SEQUENCE [LARGE SCALE GENOMIC DNA]</scope>
    <source>
        <strain evidence="8 9">ATCC 700242</strain>
    </source>
</reference>
<dbReference type="GO" id="GO:0006793">
    <property type="term" value="P:phosphorus metabolic process"/>
    <property type="evidence" value="ECO:0007669"/>
    <property type="project" value="UniProtKB-ARBA"/>
</dbReference>
<comment type="catalytic activity">
    <reaction evidence="1">
        <text>a 1,2-diacyl-sn-glycero-3-phosphocholine + H2O = a 1,2-diacyl-sn-glycero-3-phosphate + choline + H(+)</text>
        <dbReference type="Rhea" id="RHEA:14445"/>
        <dbReference type="ChEBI" id="CHEBI:15354"/>
        <dbReference type="ChEBI" id="CHEBI:15377"/>
        <dbReference type="ChEBI" id="CHEBI:15378"/>
        <dbReference type="ChEBI" id="CHEBI:57643"/>
        <dbReference type="ChEBI" id="CHEBI:58608"/>
        <dbReference type="EC" id="3.1.4.4"/>
    </reaction>
</comment>
<protein>
    <recommendedName>
        <fullName evidence="3">phospholipase D</fullName>
        <ecNumber evidence="3">3.1.4.4</ecNumber>
    </recommendedName>
</protein>
<comment type="similarity">
    <text evidence="2">Belongs to the phospholipase D family.</text>
</comment>
<dbReference type="PANTHER" id="PTHR43856:SF1">
    <property type="entry name" value="MITOCHONDRIAL CARDIOLIPIN HYDROLASE"/>
    <property type="match status" value="1"/>
</dbReference>
<dbReference type="InterPro" id="IPR025202">
    <property type="entry name" value="PLD-like_dom"/>
</dbReference>
<dbReference type="Pfam" id="PF13091">
    <property type="entry name" value="PLDc_2"/>
    <property type="match status" value="1"/>
</dbReference>
<dbReference type="Gene3D" id="3.30.870.10">
    <property type="entry name" value="Endonuclease Chain A"/>
    <property type="match status" value="1"/>
</dbReference>
<evidence type="ECO:0000256" key="1">
    <source>
        <dbReference type="ARBA" id="ARBA00000798"/>
    </source>
</evidence>
<evidence type="ECO:0000256" key="5">
    <source>
        <dbReference type="ARBA" id="ARBA00022963"/>
    </source>
</evidence>